<evidence type="ECO:0000313" key="2">
    <source>
        <dbReference type="Proteomes" id="UP001501509"/>
    </source>
</evidence>
<dbReference type="EMBL" id="BAAATD010000011">
    <property type="protein sequence ID" value="GAA2623126.1"/>
    <property type="molecule type" value="Genomic_DNA"/>
</dbReference>
<sequence length="79" mass="8090">MEVSEPPGTAFSAVTAARSRLPAFETAGWDVGDTDIAASGSVPHPATKTGAATATVTAMTNVEILMPQLYPGHTPITLH</sequence>
<protein>
    <submittedName>
        <fullName evidence="1">Uncharacterized protein</fullName>
    </submittedName>
</protein>
<accession>A0ABN3QCX5</accession>
<keyword evidence="2" id="KW-1185">Reference proteome</keyword>
<dbReference type="Proteomes" id="UP001501509">
    <property type="component" value="Unassembled WGS sequence"/>
</dbReference>
<gene>
    <name evidence="1" type="ORF">GCM10010411_69020</name>
</gene>
<organism evidence="1 2">
    <name type="scientific">Actinomadura fulvescens</name>
    <dbReference type="NCBI Taxonomy" id="46160"/>
    <lineage>
        <taxon>Bacteria</taxon>
        <taxon>Bacillati</taxon>
        <taxon>Actinomycetota</taxon>
        <taxon>Actinomycetes</taxon>
        <taxon>Streptosporangiales</taxon>
        <taxon>Thermomonosporaceae</taxon>
        <taxon>Actinomadura</taxon>
    </lineage>
</organism>
<evidence type="ECO:0000313" key="1">
    <source>
        <dbReference type="EMBL" id="GAA2623126.1"/>
    </source>
</evidence>
<proteinExistence type="predicted"/>
<name>A0ABN3QCX5_9ACTN</name>
<comment type="caution">
    <text evidence="1">The sequence shown here is derived from an EMBL/GenBank/DDBJ whole genome shotgun (WGS) entry which is preliminary data.</text>
</comment>
<reference evidence="1 2" key="1">
    <citation type="journal article" date="2019" name="Int. J. Syst. Evol. Microbiol.">
        <title>The Global Catalogue of Microorganisms (GCM) 10K type strain sequencing project: providing services to taxonomists for standard genome sequencing and annotation.</title>
        <authorList>
            <consortium name="The Broad Institute Genomics Platform"/>
            <consortium name="The Broad Institute Genome Sequencing Center for Infectious Disease"/>
            <person name="Wu L."/>
            <person name="Ma J."/>
        </authorList>
    </citation>
    <scope>NUCLEOTIDE SEQUENCE [LARGE SCALE GENOMIC DNA]</scope>
    <source>
        <strain evidence="1 2">JCM 6833</strain>
    </source>
</reference>